<keyword evidence="7" id="KW-0288">FMN</keyword>
<evidence type="ECO:0000259" key="16">
    <source>
        <dbReference type="PROSITE" id="PS50112"/>
    </source>
</evidence>
<dbReference type="InterPro" id="IPR036890">
    <property type="entry name" value="HATPase_C_sf"/>
</dbReference>
<dbReference type="SUPFAM" id="SSF55781">
    <property type="entry name" value="GAF domain-like"/>
    <property type="match status" value="1"/>
</dbReference>
<dbReference type="PROSITE" id="PS50112">
    <property type="entry name" value="PAS"/>
    <property type="match status" value="1"/>
</dbReference>
<dbReference type="InterPro" id="IPR000014">
    <property type="entry name" value="PAS"/>
</dbReference>
<evidence type="ECO:0000256" key="8">
    <source>
        <dbReference type="ARBA" id="ARBA00022679"/>
    </source>
</evidence>
<evidence type="ECO:0000256" key="12">
    <source>
        <dbReference type="ARBA" id="ARBA00022840"/>
    </source>
</evidence>
<dbReference type="Pfam" id="PF08447">
    <property type="entry name" value="PAS_3"/>
    <property type="match status" value="1"/>
</dbReference>
<keyword evidence="13" id="KW-0157">Chromophore</keyword>
<dbReference type="SUPFAM" id="SSF55785">
    <property type="entry name" value="PYP-like sensor domain (PAS domain)"/>
    <property type="match status" value="1"/>
</dbReference>
<keyword evidence="15" id="KW-0675">Receptor</keyword>
<dbReference type="FunFam" id="3.30.450.20:FF:000099">
    <property type="entry name" value="Sensory box sensor histidine kinase"/>
    <property type="match status" value="1"/>
</dbReference>
<keyword evidence="10" id="KW-0547">Nucleotide-binding</keyword>
<dbReference type="Proteomes" id="UP000469159">
    <property type="component" value="Unassembled WGS sequence"/>
</dbReference>
<dbReference type="InterPro" id="IPR001610">
    <property type="entry name" value="PAC"/>
</dbReference>
<dbReference type="SUPFAM" id="SSF55874">
    <property type="entry name" value="ATPase domain of HSP90 chaperone/DNA topoisomerase II/histidine kinase"/>
    <property type="match status" value="1"/>
</dbReference>
<comment type="caution">
    <text evidence="18">The sequence shown here is derived from an EMBL/GenBank/DDBJ whole genome shotgun (WGS) entry which is preliminary data.</text>
</comment>
<comment type="catalytic activity">
    <reaction evidence="1">
        <text>ATP + protein L-histidine = ADP + protein N-phospho-L-histidine.</text>
        <dbReference type="EC" id="2.7.13.3"/>
    </reaction>
</comment>
<keyword evidence="3" id="KW-0600">Photoreceptor protein</keyword>
<evidence type="ECO:0000256" key="3">
    <source>
        <dbReference type="ARBA" id="ARBA00022543"/>
    </source>
</evidence>
<evidence type="ECO:0000313" key="18">
    <source>
        <dbReference type="EMBL" id="MXP40405.1"/>
    </source>
</evidence>
<evidence type="ECO:0000313" key="19">
    <source>
        <dbReference type="Proteomes" id="UP000469159"/>
    </source>
</evidence>
<keyword evidence="14" id="KW-0843">Virulence</keyword>
<reference evidence="18 19" key="1">
    <citation type="submission" date="2019-12" db="EMBL/GenBank/DDBJ databases">
        <title>Genomic-based taxomic classification of the family Erythrobacteraceae.</title>
        <authorList>
            <person name="Xu L."/>
        </authorList>
    </citation>
    <scope>NUCLEOTIDE SEQUENCE [LARGE SCALE GENOMIC DNA]</scope>
    <source>
        <strain evidence="18 19">MCCC 1K02066</strain>
    </source>
</reference>
<dbReference type="EC" id="2.7.13.3" evidence="2"/>
<evidence type="ECO:0000256" key="14">
    <source>
        <dbReference type="ARBA" id="ARBA00023026"/>
    </source>
</evidence>
<dbReference type="InterPro" id="IPR011102">
    <property type="entry name" value="Sig_transdc_His_kinase_HWE"/>
</dbReference>
<dbReference type="CDD" id="cd00130">
    <property type="entry name" value="PAS"/>
    <property type="match status" value="1"/>
</dbReference>
<dbReference type="PANTHER" id="PTHR41523">
    <property type="entry name" value="TWO-COMPONENT SYSTEM SENSOR PROTEIN"/>
    <property type="match status" value="1"/>
</dbReference>
<name>A0A6I4UTE7_9SPHN</name>
<dbReference type="GO" id="GO:0009881">
    <property type="term" value="F:photoreceptor activity"/>
    <property type="evidence" value="ECO:0007669"/>
    <property type="project" value="UniProtKB-KW"/>
</dbReference>
<dbReference type="InterPro" id="IPR000700">
    <property type="entry name" value="PAS-assoc_C"/>
</dbReference>
<evidence type="ECO:0000256" key="10">
    <source>
        <dbReference type="ARBA" id="ARBA00022741"/>
    </source>
</evidence>
<dbReference type="InterPro" id="IPR013655">
    <property type="entry name" value="PAS_fold_3"/>
</dbReference>
<dbReference type="InterPro" id="IPR035965">
    <property type="entry name" value="PAS-like_dom_sf"/>
</dbReference>
<dbReference type="SMART" id="SM00086">
    <property type="entry name" value="PAC"/>
    <property type="match status" value="1"/>
</dbReference>
<dbReference type="GO" id="GO:0004673">
    <property type="term" value="F:protein histidine kinase activity"/>
    <property type="evidence" value="ECO:0007669"/>
    <property type="project" value="UniProtKB-EC"/>
</dbReference>
<evidence type="ECO:0000256" key="7">
    <source>
        <dbReference type="ARBA" id="ARBA00022643"/>
    </source>
</evidence>
<sequence>MEIVASYATDELEGDAELAAIARFAAHLCETRVAGITVAGRQSDRFLVHHGSTLRKVSRNVAFSSFAMEGHELMQVFDAAEEPRFANNPNVLGPPHIRFFAGQPLISPEGVAFGALSVIDDKPRPEGLTDLQREGLAVLAESVMLRLSGHRKQLALQREAEGREQELRTLIDSIPAIAWSATPDGEFEYFNKRMIDFTGGADNKDGAAFHPDDVQKIRDLWQKSLKTGQVYEIEHRLCRHDGEYRWMMARAVPLRDPEGNIVRWFGTAVDIHDIYAASEGRDLLAKELSHRIKNIFAVIAGLVSLTARKRPELKEFAEELGAVIRALGRAHDFVRPVDSAARDNLHGLLGELFAPYGVDEGARVQVEGADMAISSRAATPLALVFHELATNSAKYGALAKADGRVKLELSELGNRLRMRWSERGGKSPARNAQLKEGFGSRLVDMSITGQLGGSWERRFEEDGLVVEITVPRSAITGA</sequence>
<dbReference type="RefSeq" id="WP_160745242.1">
    <property type="nucleotide sequence ID" value="NZ_WTYK01000001.1"/>
</dbReference>
<evidence type="ECO:0000256" key="9">
    <source>
        <dbReference type="ARBA" id="ARBA00022737"/>
    </source>
</evidence>
<dbReference type="Gene3D" id="3.30.565.10">
    <property type="entry name" value="Histidine kinase-like ATPase, C-terminal domain"/>
    <property type="match status" value="1"/>
</dbReference>
<accession>A0A6I4UTE7</accession>
<dbReference type="GO" id="GO:0005524">
    <property type="term" value="F:ATP binding"/>
    <property type="evidence" value="ECO:0007669"/>
    <property type="project" value="UniProtKB-KW"/>
</dbReference>
<organism evidence="18 19">
    <name type="scientific">Croceibacterium soli</name>
    <dbReference type="NCBI Taxonomy" id="1739690"/>
    <lineage>
        <taxon>Bacteria</taxon>
        <taxon>Pseudomonadati</taxon>
        <taxon>Pseudomonadota</taxon>
        <taxon>Alphaproteobacteria</taxon>
        <taxon>Sphingomonadales</taxon>
        <taxon>Erythrobacteraceae</taxon>
        <taxon>Croceibacterium</taxon>
    </lineage>
</organism>
<keyword evidence="9" id="KW-0677">Repeat</keyword>
<evidence type="ECO:0000259" key="17">
    <source>
        <dbReference type="PROSITE" id="PS50113"/>
    </source>
</evidence>
<keyword evidence="11" id="KW-0418">Kinase</keyword>
<protein>
    <recommendedName>
        <fullName evidence="2">histidine kinase</fullName>
        <ecNumber evidence="2">2.7.13.3</ecNumber>
    </recommendedName>
</protein>
<evidence type="ECO:0000256" key="5">
    <source>
        <dbReference type="ARBA" id="ARBA00022606"/>
    </source>
</evidence>
<evidence type="ECO:0000256" key="6">
    <source>
        <dbReference type="ARBA" id="ARBA00022630"/>
    </source>
</evidence>
<evidence type="ECO:0000256" key="4">
    <source>
        <dbReference type="ARBA" id="ARBA00022553"/>
    </source>
</evidence>
<evidence type="ECO:0000256" key="11">
    <source>
        <dbReference type="ARBA" id="ARBA00022777"/>
    </source>
</evidence>
<dbReference type="Pfam" id="PF07536">
    <property type="entry name" value="HWE_HK"/>
    <property type="match status" value="1"/>
</dbReference>
<dbReference type="PANTHER" id="PTHR41523:SF8">
    <property type="entry name" value="ETHYLENE RESPONSE SENSOR PROTEIN"/>
    <property type="match status" value="1"/>
</dbReference>
<gene>
    <name evidence="18" type="ORF">GRI75_01935</name>
</gene>
<dbReference type="InterPro" id="IPR003018">
    <property type="entry name" value="GAF"/>
</dbReference>
<keyword evidence="8" id="KW-0808">Transferase</keyword>
<feature type="domain" description="PAS" evidence="16">
    <location>
        <begin position="163"/>
        <end position="199"/>
    </location>
</feature>
<dbReference type="OrthoDB" id="136506at2"/>
<keyword evidence="19" id="KW-1185">Reference proteome</keyword>
<dbReference type="NCBIfam" id="TIGR00229">
    <property type="entry name" value="sensory_box"/>
    <property type="match status" value="1"/>
</dbReference>
<evidence type="ECO:0000256" key="1">
    <source>
        <dbReference type="ARBA" id="ARBA00000085"/>
    </source>
</evidence>
<dbReference type="EMBL" id="WTYK01000001">
    <property type="protein sequence ID" value="MXP40405.1"/>
    <property type="molecule type" value="Genomic_DNA"/>
</dbReference>
<keyword evidence="5" id="KW-0716">Sensory transduction</keyword>
<proteinExistence type="predicted"/>
<evidence type="ECO:0000256" key="13">
    <source>
        <dbReference type="ARBA" id="ARBA00022991"/>
    </source>
</evidence>
<feature type="domain" description="PAC" evidence="17">
    <location>
        <begin position="231"/>
        <end position="283"/>
    </location>
</feature>
<keyword evidence="4" id="KW-0597">Phosphoprotein</keyword>
<dbReference type="Pfam" id="PF01590">
    <property type="entry name" value="GAF"/>
    <property type="match status" value="1"/>
</dbReference>
<keyword evidence="12" id="KW-0067">ATP-binding</keyword>
<dbReference type="Gene3D" id="3.30.450.20">
    <property type="entry name" value="PAS domain"/>
    <property type="match status" value="1"/>
</dbReference>
<dbReference type="AlphaFoldDB" id="A0A6I4UTE7"/>
<evidence type="ECO:0000256" key="15">
    <source>
        <dbReference type="ARBA" id="ARBA00023170"/>
    </source>
</evidence>
<dbReference type="SMART" id="SM00911">
    <property type="entry name" value="HWE_HK"/>
    <property type="match status" value="1"/>
</dbReference>
<keyword evidence="6" id="KW-0285">Flavoprotein</keyword>
<evidence type="ECO:0000256" key="2">
    <source>
        <dbReference type="ARBA" id="ARBA00012438"/>
    </source>
</evidence>
<dbReference type="PROSITE" id="PS50113">
    <property type="entry name" value="PAC"/>
    <property type="match status" value="1"/>
</dbReference>